<feature type="region of interest" description="Disordered" evidence="8">
    <location>
        <begin position="1"/>
        <end position="47"/>
    </location>
</feature>
<evidence type="ECO:0000256" key="1">
    <source>
        <dbReference type="ARBA" id="ARBA00004123"/>
    </source>
</evidence>
<evidence type="ECO:0000313" key="11">
    <source>
        <dbReference type="Proteomes" id="UP000018087"/>
    </source>
</evidence>
<evidence type="ECO:0000256" key="8">
    <source>
        <dbReference type="SAM" id="MobiDB-lite"/>
    </source>
</evidence>
<feature type="region of interest" description="Disordered" evidence="8">
    <location>
        <begin position="739"/>
        <end position="767"/>
    </location>
</feature>
<keyword evidence="3" id="KW-0862">Zinc</keyword>
<feature type="region of interest" description="Disordered" evidence="8">
    <location>
        <begin position="836"/>
        <end position="908"/>
    </location>
</feature>
<dbReference type="PROSITE" id="PS50048">
    <property type="entry name" value="ZN2_CY6_FUNGAL_2"/>
    <property type="match status" value="1"/>
</dbReference>
<gene>
    <name evidence="10" type="ORF">HMPREF1624_02645</name>
</gene>
<dbReference type="HOGENOM" id="CLU_007548_0_0_1"/>
<dbReference type="EMBL" id="KI440843">
    <property type="protein sequence ID" value="ERT01399.1"/>
    <property type="molecule type" value="Genomic_DNA"/>
</dbReference>
<feature type="compositionally biased region" description="Low complexity" evidence="8">
    <location>
        <begin position="619"/>
        <end position="634"/>
    </location>
</feature>
<dbReference type="STRING" id="1391915.U7Q0J9"/>
<keyword evidence="2" id="KW-0479">Metal-binding</keyword>
<evidence type="ECO:0000256" key="7">
    <source>
        <dbReference type="ARBA" id="ARBA00023242"/>
    </source>
</evidence>
<keyword evidence="11" id="KW-1185">Reference proteome</keyword>
<dbReference type="SMART" id="SM00066">
    <property type="entry name" value="GAL4"/>
    <property type="match status" value="1"/>
</dbReference>
<dbReference type="InterPro" id="IPR007219">
    <property type="entry name" value="XnlR_reg_dom"/>
</dbReference>
<keyword evidence="4" id="KW-0805">Transcription regulation</keyword>
<feature type="domain" description="Zn(2)-C6 fungal-type" evidence="9">
    <location>
        <begin position="55"/>
        <end position="85"/>
    </location>
</feature>
<feature type="region of interest" description="Disordered" evidence="8">
    <location>
        <begin position="616"/>
        <end position="685"/>
    </location>
</feature>
<evidence type="ECO:0000256" key="5">
    <source>
        <dbReference type="ARBA" id="ARBA00023125"/>
    </source>
</evidence>
<keyword evidence="7" id="KW-0539">Nucleus</keyword>
<dbReference type="CDD" id="cd00067">
    <property type="entry name" value="GAL4"/>
    <property type="match status" value="1"/>
</dbReference>
<dbReference type="GO" id="GO:0045944">
    <property type="term" value="P:positive regulation of transcription by RNA polymerase II"/>
    <property type="evidence" value="ECO:0007669"/>
    <property type="project" value="TreeGrafter"/>
</dbReference>
<evidence type="ECO:0000256" key="2">
    <source>
        <dbReference type="ARBA" id="ARBA00022723"/>
    </source>
</evidence>
<dbReference type="GO" id="GO:0000981">
    <property type="term" value="F:DNA-binding transcription factor activity, RNA polymerase II-specific"/>
    <property type="evidence" value="ECO:0007669"/>
    <property type="project" value="InterPro"/>
</dbReference>
<evidence type="ECO:0000256" key="3">
    <source>
        <dbReference type="ARBA" id="ARBA00022833"/>
    </source>
</evidence>
<dbReference type="Proteomes" id="UP000018087">
    <property type="component" value="Unassembled WGS sequence"/>
</dbReference>
<proteinExistence type="predicted"/>
<reference evidence="11" key="1">
    <citation type="journal article" date="2014" name="Genome Announc.">
        <title>Genome sequence of the pathogenic fungus Sporothrix schenckii (ATCC 58251).</title>
        <authorList>
            <person name="Cuomo C.A."/>
            <person name="Rodriguez-Del Valle N."/>
            <person name="Perez-Sanchez L."/>
            <person name="Abouelleil A."/>
            <person name="Goldberg J."/>
            <person name="Young S."/>
            <person name="Zeng Q."/>
            <person name="Birren B.W."/>
        </authorList>
    </citation>
    <scope>NUCLEOTIDE SEQUENCE [LARGE SCALE GENOMIC DNA]</scope>
    <source>
        <strain evidence="11">ATCC 58251 / de Perez 2211183</strain>
    </source>
</reference>
<dbReference type="GO" id="GO:0006351">
    <property type="term" value="P:DNA-templated transcription"/>
    <property type="evidence" value="ECO:0007669"/>
    <property type="project" value="InterPro"/>
</dbReference>
<dbReference type="GO" id="GO:0008270">
    <property type="term" value="F:zinc ion binding"/>
    <property type="evidence" value="ECO:0007669"/>
    <property type="project" value="InterPro"/>
</dbReference>
<feature type="compositionally biased region" description="Pro residues" evidence="8">
    <location>
        <begin position="862"/>
        <end position="873"/>
    </location>
</feature>
<evidence type="ECO:0000256" key="6">
    <source>
        <dbReference type="ARBA" id="ARBA00023163"/>
    </source>
</evidence>
<dbReference type="GO" id="GO:0043565">
    <property type="term" value="F:sequence-specific DNA binding"/>
    <property type="evidence" value="ECO:0007669"/>
    <property type="project" value="TreeGrafter"/>
</dbReference>
<feature type="compositionally biased region" description="Low complexity" evidence="8">
    <location>
        <begin position="844"/>
        <end position="855"/>
    </location>
</feature>
<dbReference type="InterPro" id="IPR052202">
    <property type="entry name" value="Yeast_MetPath_Reg"/>
</dbReference>
<keyword evidence="5" id="KW-0238">DNA-binding</keyword>
<dbReference type="SUPFAM" id="SSF57701">
    <property type="entry name" value="Zn2/Cys6 DNA-binding domain"/>
    <property type="match status" value="1"/>
</dbReference>
<feature type="compositionally biased region" description="Low complexity" evidence="8">
    <location>
        <begin position="789"/>
        <end position="811"/>
    </location>
</feature>
<keyword evidence="6" id="KW-0804">Transcription</keyword>
<sequence>MNASDIFRQGFVPGPIRQSPPQPKYYQQPSRTQPPPQSRDSDHDAPSRVAHTLTACCRCRQRKTRCDPTLPRCLPCERSGSVCEYYDSTKGRKISRFYVVKLQEKVRQLEAELAQFTEEDLPEDNEDMIRPGGFVRLSDSDETPRYLGPSSGIAMTRLLMEEAKRYTESQRISELIPELNARRIERLTRMQSIAGLQGRAGSSVSSGSLRKKSYPMISAHPAENLPSRPIVDKLVEVFNSRAQVFTPILHERVFATHVDEVFDGSTDPYKNFAVRMVMAISLQKLDTQYAGLADSYYLAAMEYFEDVIRPKDIRTLQCLGLIGQYSLLTPTRTNVYHIVGLGTRICQQLAIADEKTIASGFQVNPLQLDMRRRLSWIVATMELGLAHSMGRPNGLAKGNDLVDVGFFADVDDEYITENGIQGGPPSEKKRVAIHFCKMRICQAEIRRVLYEKKRPEPRSEDHPWFADMEKKIKDWLDTAPENPAWCKPWFTGRYHAMIVSLYRPSPQVPNPSPAAALRCYDSSAYVTNLGSQQVKKAAIDITWVFLLTIYMSLNTILWSVSYPEVRGKHPREEIEELINTSLDIVDQCSERWPGASAASQLYSIFAKACLQSYDTPDEQQQQQQQHQLQQQQQHGPPVFNTTQYGGPEGSYHSPSSDVDPSSPIASGVVPLPPNGSANVKQEQLQQQQAPIFSTPQFGYIFNSTEPAPQASYTYDEGPGAGQPQFRSGSIFLNPASTEPMGRRFSYFPPEGPPPLTNSDSSLQSEELPQPTIVPALSPAMITSPESYITPPSTNKFTTTSPSTTITAASSPTPTPTVRHISPLPVGLGLSQGVPLPVPIKFESTPTGTPQTQQAQLNQRRTPPQPISVPPMQPMQPAYTIQPQQQQQRPPSQKQPMLHQPRQAPQQLPLPAPLERNEQTSATGGDWFSAQPPFISPYAFSTITGGAGGYMGDPTAAFSGYGLGGFGGVTNPLSPLTGIYGGAPAGLGAGGTGIGGLPTSQPGYAGNLGIAGGAGGAGSDGGMNEAFGFGAGGPVNPQRQGSLSHEQQMELMDVLETEGMGDIDTFLNMGIGLGGVSGEAPQVVNWQ</sequence>
<dbReference type="Pfam" id="PF00172">
    <property type="entry name" value="Zn_clus"/>
    <property type="match status" value="1"/>
</dbReference>
<feature type="compositionally biased region" description="Polar residues" evidence="8">
    <location>
        <begin position="756"/>
        <end position="766"/>
    </location>
</feature>
<feature type="region of interest" description="Disordered" evidence="8">
    <location>
        <begin position="786"/>
        <end position="823"/>
    </location>
</feature>
<dbReference type="PROSITE" id="PS00463">
    <property type="entry name" value="ZN2_CY6_FUNGAL_1"/>
    <property type="match status" value="1"/>
</dbReference>
<dbReference type="eggNOG" id="ENOG502RVD5">
    <property type="taxonomic scope" value="Eukaryota"/>
</dbReference>
<dbReference type="OrthoDB" id="5416384at2759"/>
<feature type="compositionally biased region" description="Low complexity" evidence="8">
    <location>
        <begin position="874"/>
        <end position="908"/>
    </location>
</feature>
<dbReference type="CDD" id="cd12148">
    <property type="entry name" value="fungal_TF_MHR"/>
    <property type="match status" value="1"/>
</dbReference>
<evidence type="ECO:0000259" key="9">
    <source>
        <dbReference type="PROSITE" id="PS50048"/>
    </source>
</evidence>
<feature type="compositionally biased region" description="Polar residues" evidence="8">
    <location>
        <begin position="675"/>
        <end position="685"/>
    </location>
</feature>
<dbReference type="AlphaFoldDB" id="U7Q0J9"/>
<dbReference type="PANTHER" id="PTHR47782:SF8">
    <property type="entry name" value="ZN(II)2CYS6 TRANSCRIPTION FACTOR (EUROFUNG)"/>
    <property type="match status" value="1"/>
</dbReference>
<name>U7Q0J9_SPOS1</name>
<feature type="compositionally biased region" description="Low complexity" evidence="8">
    <location>
        <begin position="653"/>
        <end position="663"/>
    </location>
</feature>
<organism evidence="10 11">
    <name type="scientific">Sporothrix schenckii (strain ATCC 58251 / de Perez 2211183)</name>
    <name type="common">Rose-picker's disease fungus</name>
    <dbReference type="NCBI Taxonomy" id="1391915"/>
    <lineage>
        <taxon>Eukaryota</taxon>
        <taxon>Fungi</taxon>
        <taxon>Dikarya</taxon>
        <taxon>Ascomycota</taxon>
        <taxon>Pezizomycotina</taxon>
        <taxon>Sordariomycetes</taxon>
        <taxon>Sordariomycetidae</taxon>
        <taxon>Ophiostomatales</taxon>
        <taxon>Ophiostomataceae</taxon>
        <taxon>Sporothrix</taxon>
    </lineage>
</organism>
<evidence type="ECO:0000256" key="4">
    <source>
        <dbReference type="ARBA" id="ARBA00023015"/>
    </source>
</evidence>
<comment type="subcellular location">
    <subcellularLocation>
        <location evidence="1">Nucleus</location>
    </subcellularLocation>
</comment>
<dbReference type="InterPro" id="IPR001138">
    <property type="entry name" value="Zn2Cys6_DnaBD"/>
</dbReference>
<dbReference type="InterPro" id="IPR036864">
    <property type="entry name" value="Zn2-C6_fun-type_DNA-bd_sf"/>
</dbReference>
<evidence type="ECO:0000313" key="10">
    <source>
        <dbReference type="EMBL" id="ERT01399.1"/>
    </source>
</evidence>
<dbReference type="Gene3D" id="4.10.240.10">
    <property type="entry name" value="Zn(2)-C6 fungal-type DNA-binding domain"/>
    <property type="match status" value="1"/>
</dbReference>
<dbReference type="Pfam" id="PF04082">
    <property type="entry name" value="Fungal_trans"/>
    <property type="match status" value="1"/>
</dbReference>
<dbReference type="PANTHER" id="PTHR47782">
    <property type="entry name" value="ZN(II)2CYS6 TRANSCRIPTION FACTOR (EUROFUNG)-RELATED"/>
    <property type="match status" value="1"/>
</dbReference>
<protein>
    <recommendedName>
        <fullName evidence="9">Zn(2)-C6 fungal-type domain-containing protein</fullName>
    </recommendedName>
</protein>
<accession>U7Q0J9</accession>
<dbReference type="GO" id="GO:0005634">
    <property type="term" value="C:nucleus"/>
    <property type="evidence" value="ECO:0007669"/>
    <property type="project" value="UniProtKB-SubCell"/>
</dbReference>